<dbReference type="PANTHER" id="PTHR33360:SF2">
    <property type="entry name" value="TRANSPOSASE FOR INSERTION SEQUENCE ELEMENT IS200"/>
    <property type="match status" value="1"/>
</dbReference>
<dbReference type="SUPFAM" id="SSF143422">
    <property type="entry name" value="Transposase IS200-like"/>
    <property type="match status" value="1"/>
</dbReference>
<dbReference type="GO" id="GO:0006313">
    <property type="term" value="P:DNA transposition"/>
    <property type="evidence" value="ECO:0007669"/>
    <property type="project" value="InterPro"/>
</dbReference>
<dbReference type="Pfam" id="PF01797">
    <property type="entry name" value="Y1_Tnp"/>
    <property type="match status" value="1"/>
</dbReference>
<keyword evidence="3" id="KW-1185">Reference proteome</keyword>
<name>A0A7W7WCX1_9ACTN</name>
<sequence>MRTGRRAVRTLHAHVVSVTRYRRVGFSDPRPVRCEELMREVCAGFEVEPREFNGDHDHVHLLVHHPPKVALSTLAGSPKGLWARMLGKEYGAHVRRCLWGGHLWSGSSFAASVGGAPLAVLEQYIEQRKRPV</sequence>
<proteinExistence type="predicted"/>
<dbReference type="Gene3D" id="3.30.70.1290">
    <property type="entry name" value="Transposase IS200-like"/>
    <property type="match status" value="1"/>
</dbReference>
<evidence type="ECO:0000313" key="2">
    <source>
        <dbReference type="EMBL" id="MBB4941790.1"/>
    </source>
</evidence>
<dbReference type="EMBL" id="JACHJU010000002">
    <property type="protein sequence ID" value="MBB4941790.1"/>
    <property type="molecule type" value="Genomic_DNA"/>
</dbReference>
<accession>A0A7W7WCX1</accession>
<dbReference type="AlphaFoldDB" id="A0A7W7WCX1"/>
<protein>
    <submittedName>
        <fullName evidence="2">Putative transposase</fullName>
    </submittedName>
</protein>
<dbReference type="InterPro" id="IPR002686">
    <property type="entry name" value="Transposase_17"/>
</dbReference>
<dbReference type="GO" id="GO:0004803">
    <property type="term" value="F:transposase activity"/>
    <property type="evidence" value="ECO:0007669"/>
    <property type="project" value="InterPro"/>
</dbReference>
<dbReference type="NCBIfam" id="NF033573">
    <property type="entry name" value="transpos_IS200"/>
    <property type="match status" value="1"/>
</dbReference>
<gene>
    <name evidence="2" type="ORF">FHR32_006167</name>
</gene>
<dbReference type="InterPro" id="IPR036515">
    <property type="entry name" value="Transposase_17_sf"/>
</dbReference>
<reference evidence="2 3" key="1">
    <citation type="submission" date="2020-08" db="EMBL/GenBank/DDBJ databases">
        <title>Sequencing the genomes of 1000 actinobacteria strains.</title>
        <authorList>
            <person name="Klenk H.-P."/>
        </authorList>
    </citation>
    <scope>NUCLEOTIDE SEQUENCE [LARGE SCALE GENOMIC DNA]</scope>
    <source>
        <strain evidence="2 3">DSM 43023</strain>
    </source>
</reference>
<dbReference type="PANTHER" id="PTHR33360">
    <property type="entry name" value="TRANSPOSASE FOR INSERTION SEQUENCE ELEMENT IS200"/>
    <property type="match status" value="1"/>
</dbReference>
<organism evidence="2 3">
    <name type="scientific">Streptosporangium album</name>
    <dbReference type="NCBI Taxonomy" id="47479"/>
    <lineage>
        <taxon>Bacteria</taxon>
        <taxon>Bacillati</taxon>
        <taxon>Actinomycetota</taxon>
        <taxon>Actinomycetes</taxon>
        <taxon>Streptosporangiales</taxon>
        <taxon>Streptosporangiaceae</taxon>
        <taxon>Streptosporangium</taxon>
    </lineage>
</organism>
<dbReference type="SMART" id="SM01321">
    <property type="entry name" value="Y1_Tnp"/>
    <property type="match status" value="1"/>
</dbReference>
<evidence type="ECO:0000259" key="1">
    <source>
        <dbReference type="SMART" id="SM01321"/>
    </source>
</evidence>
<dbReference type="GO" id="GO:0003677">
    <property type="term" value="F:DNA binding"/>
    <property type="evidence" value="ECO:0007669"/>
    <property type="project" value="InterPro"/>
</dbReference>
<comment type="caution">
    <text evidence="2">The sequence shown here is derived from an EMBL/GenBank/DDBJ whole genome shotgun (WGS) entry which is preliminary data.</text>
</comment>
<feature type="domain" description="Transposase IS200-like" evidence="1">
    <location>
        <begin position="8"/>
        <end position="128"/>
    </location>
</feature>
<evidence type="ECO:0000313" key="3">
    <source>
        <dbReference type="Proteomes" id="UP000534286"/>
    </source>
</evidence>
<dbReference type="Proteomes" id="UP000534286">
    <property type="component" value="Unassembled WGS sequence"/>
</dbReference>